<proteinExistence type="predicted"/>
<protein>
    <submittedName>
        <fullName evidence="1">Uncharacterized protein</fullName>
    </submittedName>
</protein>
<dbReference type="Proteomes" id="UP001148629">
    <property type="component" value="Unassembled WGS sequence"/>
</dbReference>
<accession>A0ACC1SJV7</accession>
<sequence>MRSVIAFAALALTSSLNLTAAGPCRPKSRTTSSQSESLTFTDATGTLSASATTTETGGDIIITNAARNGRFAIADPDSESGISATSTPRARPNNTRVAASKKMEVMMMVVCRSRRQVAHQATTSELRFYYAVLTGSGSNMCSINAYLGSQQFYSSTIFTNGPTASWNQVLETVVAESTSAAFRIAMSCSGNGFAMIYVDSVFISNQVTPANINDFILNFGDSQSNNPQSTTASIAPVETSSSTEWPLTATEFPSTDRTSQPETRTIEPATESQTDSTPEPGTFTPGPSTETEGVETWTSTSGPRTETEDPEQQTSGSLTQAASEDQ</sequence>
<name>A0ACC1SJV7_9HYPO</name>
<reference evidence="1" key="1">
    <citation type="submission" date="2022-08" db="EMBL/GenBank/DDBJ databases">
        <title>Genome Sequence of Fusarium decemcellulare.</title>
        <authorList>
            <person name="Buettner E."/>
        </authorList>
    </citation>
    <scope>NUCLEOTIDE SEQUENCE</scope>
    <source>
        <strain evidence="1">Babe19</strain>
    </source>
</reference>
<evidence type="ECO:0000313" key="1">
    <source>
        <dbReference type="EMBL" id="KAJ3541240.1"/>
    </source>
</evidence>
<keyword evidence="2" id="KW-1185">Reference proteome</keyword>
<dbReference type="EMBL" id="JANRMS010000363">
    <property type="protein sequence ID" value="KAJ3541240.1"/>
    <property type="molecule type" value="Genomic_DNA"/>
</dbReference>
<organism evidence="1 2">
    <name type="scientific">Fusarium decemcellulare</name>
    <dbReference type="NCBI Taxonomy" id="57161"/>
    <lineage>
        <taxon>Eukaryota</taxon>
        <taxon>Fungi</taxon>
        <taxon>Dikarya</taxon>
        <taxon>Ascomycota</taxon>
        <taxon>Pezizomycotina</taxon>
        <taxon>Sordariomycetes</taxon>
        <taxon>Hypocreomycetidae</taxon>
        <taxon>Hypocreales</taxon>
        <taxon>Nectriaceae</taxon>
        <taxon>Fusarium</taxon>
        <taxon>Fusarium decemcellulare species complex</taxon>
    </lineage>
</organism>
<evidence type="ECO:0000313" key="2">
    <source>
        <dbReference type="Proteomes" id="UP001148629"/>
    </source>
</evidence>
<gene>
    <name evidence="1" type="ORF">NM208_g4704</name>
</gene>
<comment type="caution">
    <text evidence="1">The sequence shown here is derived from an EMBL/GenBank/DDBJ whole genome shotgun (WGS) entry which is preliminary data.</text>
</comment>